<dbReference type="OrthoDB" id="597750at2"/>
<dbReference type="Proteomes" id="UP000199073">
    <property type="component" value="Unassembled WGS sequence"/>
</dbReference>
<evidence type="ECO:0008006" key="3">
    <source>
        <dbReference type="Google" id="ProtNLM"/>
    </source>
</evidence>
<proteinExistence type="predicted"/>
<organism evidence="1 2">
    <name type="scientific">Desulforhopalus singaporensis</name>
    <dbReference type="NCBI Taxonomy" id="91360"/>
    <lineage>
        <taxon>Bacteria</taxon>
        <taxon>Pseudomonadati</taxon>
        <taxon>Thermodesulfobacteriota</taxon>
        <taxon>Desulfobulbia</taxon>
        <taxon>Desulfobulbales</taxon>
        <taxon>Desulfocapsaceae</taxon>
        <taxon>Desulforhopalus</taxon>
    </lineage>
</organism>
<gene>
    <name evidence="1" type="ORF">SAMN05660330_00209</name>
</gene>
<reference evidence="1 2" key="1">
    <citation type="submission" date="2016-10" db="EMBL/GenBank/DDBJ databases">
        <authorList>
            <person name="de Groot N.N."/>
        </authorList>
    </citation>
    <scope>NUCLEOTIDE SEQUENCE [LARGE SCALE GENOMIC DNA]</scope>
    <source>
        <strain evidence="1 2">DSM 12130</strain>
    </source>
</reference>
<name>A0A1H0JAJ1_9BACT</name>
<dbReference type="AlphaFoldDB" id="A0A1H0JAJ1"/>
<sequence>MSLPPPEHLPTGSTAYFSTRQVVAMIALSVLLALAAAGLAVRFWLFPPLFEPVILSPEENRQLEAKLASFSAGDTSAPAPAPGLPRTHTTVQTTNTLTPEKYHEEEESRTVILTEREINGMLAKNTDLADKVAVDLAEDTVSLKLLLPLDPDLPILGGKTLKVAAGAEIAFRHGRPVVKLKGVSLMGVPMPNSWLGGMKNIDLIQEFGTDKGFWKGFSDGVKSIAVVDGSIQLQLKE</sequence>
<protein>
    <recommendedName>
        <fullName evidence="3">Arginine N-succinyltransferase</fullName>
    </recommendedName>
</protein>
<dbReference type="EMBL" id="FNJI01000001">
    <property type="protein sequence ID" value="SDO40622.1"/>
    <property type="molecule type" value="Genomic_DNA"/>
</dbReference>
<evidence type="ECO:0000313" key="1">
    <source>
        <dbReference type="EMBL" id="SDO40622.1"/>
    </source>
</evidence>
<dbReference type="RefSeq" id="WP_092218868.1">
    <property type="nucleotide sequence ID" value="NZ_FNJI01000001.1"/>
</dbReference>
<evidence type="ECO:0000313" key="2">
    <source>
        <dbReference type="Proteomes" id="UP000199073"/>
    </source>
</evidence>
<accession>A0A1H0JAJ1</accession>
<keyword evidence="2" id="KW-1185">Reference proteome</keyword>